<name>A0A8H6VBV3_9PEZI</name>
<keyword evidence="3" id="KW-0862">Zinc</keyword>
<evidence type="ECO:0000313" key="6">
    <source>
        <dbReference type="EMBL" id="KAF7184932.1"/>
    </source>
</evidence>
<dbReference type="InterPro" id="IPR001965">
    <property type="entry name" value="Znf_PHD"/>
</dbReference>
<dbReference type="Gene3D" id="3.30.40.10">
    <property type="entry name" value="Zinc/RING finger domain, C3HC4 (zinc finger)"/>
    <property type="match status" value="1"/>
</dbReference>
<reference evidence="6" key="1">
    <citation type="submission" date="2020-04" db="EMBL/GenBank/DDBJ databases">
        <title>Draft genome resource of the tomato pathogen Pseudocercospora fuligena.</title>
        <authorList>
            <person name="Zaccaron A."/>
        </authorList>
    </citation>
    <scope>NUCLEOTIDE SEQUENCE</scope>
    <source>
        <strain evidence="6">PF001</strain>
    </source>
</reference>
<accession>A0A8H6VBV3</accession>
<organism evidence="6 7">
    <name type="scientific">Pseudocercospora fuligena</name>
    <dbReference type="NCBI Taxonomy" id="685502"/>
    <lineage>
        <taxon>Eukaryota</taxon>
        <taxon>Fungi</taxon>
        <taxon>Dikarya</taxon>
        <taxon>Ascomycota</taxon>
        <taxon>Pezizomycotina</taxon>
        <taxon>Dothideomycetes</taxon>
        <taxon>Dothideomycetidae</taxon>
        <taxon>Mycosphaerellales</taxon>
        <taxon>Mycosphaerellaceae</taxon>
        <taxon>Pseudocercospora</taxon>
    </lineage>
</organism>
<evidence type="ECO:0000313" key="7">
    <source>
        <dbReference type="Proteomes" id="UP000660729"/>
    </source>
</evidence>
<dbReference type="SMART" id="SM00249">
    <property type="entry name" value="PHD"/>
    <property type="match status" value="1"/>
</dbReference>
<evidence type="ECO:0000256" key="1">
    <source>
        <dbReference type="ARBA" id="ARBA00022723"/>
    </source>
</evidence>
<evidence type="ECO:0000256" key="4">
    <source>
        <dbReference type="PROSITE-ProRule" id="PRU00146"/>
    </source>
</evidence>
<dbReference type="SUPFAM" id="SSF57903">
    <property type="entry name" value="FYVE/PHD zinc finger"/>
    <property type="match status" value="1"/>
</dbReference>
<dbReference type="GO" id="GO:0008270">
    <property type="term" value="F:zinc ion binding"/>
    <property type="evidence" value="ECO:0007669"/>
    <property type="project" value="UniProtKB-KW"/>
</dbReference>
<dbReference type="PROSITE" id="PS50016">
    <property type="entry name" value="ZF_PHD_2"/>
    <property type="match status" value="1"/>
</dbReference>
<keyword evidence="1" id="KW-0479">Metal-binding</keyword>
<keyword evidence="2 4" id="KW-0863">Zinc-finger</keyword>
<sequence length="282" mass="30988">METAPRLVTPDFGQSFATDIRRIGHFADSPGQNAYAVPKQRLRSTSRQAKQHQLFSELAKKSANTTPYALPRLRRVRAFSPSEDSVSSSSPTVSIEVSKEDWLENAVSKTKAIMLDMENVERITRRLSLSSVSSFDTCSSCGTFSSNGSNEPPSPGSLHRKDAFEDLRSQYAASERARNSLNRLSASTSSGVSAATSLWSSMTDDSSATSNDTVIWRDVYCLCGRSHHPAHGAMITCDVCDGSYHVRCVGMEHLEATNYDRASFTCPCCEEVAFLEITEEED</sequence>
<dbReference type="InterPro" id="IPR019786">
    <property type="entry name" value="Zinc_finger_PHD-type_CS"/>
</dbReference>
<gene>
    <name evidence="6" type="ORF">HII31_13744</name>
</gene>
<dbReference type="OrthoDB" id="3647402at2759"/>
<dbReference type="InterPro" id="IPR019787">
    <property type="entry name" value="Znf_PHD-finger"/>
</dbReference>
<dbReference type="EMBL" id="JABCIY010000347">
    <property type="protein sequence ID" value="KAF7184932.1"/>
    <property type="molecule type" value="Genomic_DNA"/>
</dbReference>
<comment type="caution">
    <text evidence="6">The sequence shown here is derived from an EMBL/GenBank/DDBJ whole genome shotgun (WGS) entry which is preliminary data.</text>
</comment>
<feature type="domain" description="PHD-type" evidence="5">
    <location>
        <begin position="218"/>
        <end position="272"/>
    </location>
</feature>
<evidence type="ECO:0000259" key="5">
    <source>
        <dbReference type="PROSITE" id="PS50016"/>
    </source>
</evidence>
<dbReference type="InterPro" id="IPR011011">
    <property type="entry name" value="Znf_FYVE_PHD"/>
</dbReference>
<dbReference type="Proteomes" id="UP000660729">
    <property type="component" value="Unassembled WGS sequence"/>
</dbReference>
<proteinExistence type="predicted"/>
<dbReference type="PROSITE" id="PS01359">
    <property type="entry name" value="ZF_PHD_1"/>
    <property type="match status" value="1"/>
</dbReference>
<evidence type="ECO:0000256" key="3">
    <source>
        <dbReference type="ARBA" id="ARBA00022833"/>
    </source>
</evidence>
<keyword evidence="7" id="KW-1185">Reference proteome</keyword>
<protein>
    <recommendedName>
        <fullName evidence="5">PHD-type domain-containing protein</fullName>
    </recommendedName>
</protein>
<dbReference type="AlphaFoldDB" id="A0A8H6VBV3"/>
<dbReference type="InterPro" id="IPR013083">
    <property type="entry name" value="Znf_RING/FYVE/PHD"/>
</dbReference>
<evidence type="ECO:0000256" key="2">
    <source>
        <dbReference type="ARBA" id="ARBA00022771"/>
    </source>
</evidence>